<comment type="function">
    <text evidence="16">Ubiquitin-protein ligase which is mainly involved pre-mRNA splicing and DNA repair. Required for pre-mRNA splicing as component of the spliceosome.</text>
</comment>
<reference evidence="18 19" key="1">
    <citation type="journal article" date="2014" name="PLoS ONE">
        <title>De novo Genome Assembly of the Fungal Plant Pathogen Pyrenophora semeniperda.</title>
        <authorList>
            <person name="Soliai M.M."/>
            <person name="Meyer S.E."/>
            <person name="Udall J.A."/>
            <person name="Elzinga D.E."/>
            <person name="Hermansen R.A."/>
            <person name="Bodily P.M."/>
            <person name="Hart A.A."/>
            <person name="Coleman C.E."/>
        </authorList>
    </citation>
    <scope>NUCLEOTIDE SEQUENCE [LARGE SCALE GENOMIC DNA]</scope>
    <source>
        <strain evidence="18 19">CCB06</strain>
        <tissue evidence="18">Mycelium</tissue>
    </source>
</reference>
<evidence type="ECO:0000256" key="15">
    <source>
        <dbReference type="PROSITE-ProRule" id="PRU00221"/>
    </source>
</evidence>
<dbReference type="InterPro" id="IPR036322">
    <property type="entry name" value="WD40_repeat_dom_sf"/>
</dbReference>
<dbReference type="AlphaFoldDB" id="A0A3M7MA45"/>
<dbReference type="PROSITE" id="PS50082">
    <property type="entry name" value="WD_REPEATS_2"/>
    <property type="match status" value="2"/>
</dbReference>
<evidence type="ECO:0000256" key="11">
    <source>
        <dbReference type="ARBA" id="ARBA00023110"/>
    </source>
</evidence>
<dbReference type="Proteomes" id="UP000265663">
    <property type="component" value="Unassembled WGS sequence"/>
</dbReference>
<dbReference type="GO" id="GO:0000398">
    <property type="term" value="P:mRNA splicing, via spliceosome"/>
    <property type="evidence" value="ECO:0007669"/>
    <property type="project" value="InterPro"/>
</dbReference>
<comment type="similarity">
    <text evidence="3 16">Belongs to the WD repeat PRP19 family.</text>
</comment>
<evidence type="ECO:0000256" key="5">
    <source>
        <dbReference type="ARBA" id="ARBA00022664"/>
    </source>
</evidence>
<evidence type="ECO:0000256" key="14">
    <source>
        <dbReference type="ARBA" id="ARBA00023242"/>
    </source>
</evidence>
<dbReference type="PANTHER" id="PTHR43995:SF1">
    <property type="entry name" value="PRE-MRNA-PROCESSING FACTOR 19"/>
    <property type="match status" value="1"/>
</dbReference>
<dbReference type="InterPro" id="IPR038959">
    <property type="entry name" value="Prp19"/>
</dbReference>
<dbReference type="Pfam" id="PF08606">
    <property type="entry name" value="Prp19"/>
    <property type="match status" value="1"/>
</dbReference>
<keyword evidence="4 15" id="KW-0853">WD repeat</keyword>
<proteinExistence type="inferred from homology"/>
<dbReference type="InterPro" id="IPR003613">
    <property type="entry name" value="Ubox_domain"/>
</dbReference>
<evidence type="ECO:0000256" key="13">
    <source>
        <dbReference type="ARBA" id="ARBA00023204"/>
    </source>
</evidence>
<keyword evidence="10 16" id="KW-0833">Ubl conjugation pathway</keyword>
<dbReference type="EMBL" id="KE747826">
    <property type="protein sequence ID" value="RMZ71395.1"/>
    <property type="molecule type" value="Genomic_DNA"/>
</dbReference>
<keyword evidence="14 16" id="KW-0539">Nucleus</keyword>
<gene>
    <name evidence="18" type="ORF">GMOD_00005948</name>
</gene>
<keyword evidence="5 16" id="KW-0507">mRNA processing</keyword>
<keyword evidence="11" id="KW-0697">Rotamase</keyword>
<dbReference type="GO" id="GO:0003755">
    <property type="term" value="F:peptidyl-prolyl cis-trans isomerase activity"/>
    <property type="evidence" value="ECO:0007669"/>
    <property type="project" value="UniProtKB-KW"/>
</dbReference>
<dbReference type="Pfam" id="PF00400">
    <property type="entry name" value="WD40"/>
    <property type="match status" value="2"/>
</dbReference>
<dbReference type="SUPFAM" id="SSF57850">
    <property type="entry name" value="RING/U-box"/>
    <property type="match status" value="1"/>
</dbReference>
<dbReference type="InterPro" id="IPR013915">
    <property type="entry name" value="Prp19_cc"/>
</dbReference>
<evidence type="ECO:0000256" key="6">
    <source>
        <dbReference type="ARBA" id="ARBA00022679"/>
    </source>
</evidence>
<sequence length="463" mass="49409">MLSPREPVASRKSGNVFEKRLIEAHISEHHTDPVTGEDLATEDLIELKSPNVVSPRAPNFTSIPAMLSAFQNEWDAIVLETHTLKQHLAQTRQELSTALYQNDAATRVIARITKERDEAREALSNVTISGGGQGDAMQVDGQGLPEELVAVVDNTQQELFASRRKRAIPSDWTSADHVSTFDLTQTTDSFYPGASSVATHESNLVLFGGSDGNAGVYALAEGEIVQTFNAGSAVTATAWWGDRAVVGTSAGTVKIFEQGKEIGQVASHAGAVTSISLHPSGKMMATAGADKHYAVHELSTFKTVSQVYVEAEITCISFHVDGMLFFVGSSDGTIRVYDIKTGTQMTSLETGAPIVDLKFSENGTWFALVQQNSASVSIWDIRKQSVVHTLESGSPATSCRWDHSGMYLAIGGTGSVSVQQFTKATKSWAELVRKAAPAKDVGWGGKAGNLVALTPEGGLAILA</sequence>
<comment type="subcellular location">
    <subcellularLocation>
        <location evidence="1 16">Nucleus</location>
    </subcellularLocation>
</comment>
<keyword evidence="9 16" id="KW-0227">DNA damage</keyword>
<dbReference type="PROSITE" id="PS51698">
    <property type="entry name" value="U_BOX"/>
    <property type="match status" value="1"/>
</dbReference>
<dbReference type="UniPathway" id="UPA00143"/>
<accession>A0A3M7MA45</accession>
<evidence type="ECO:0000313" key="18">
    <source>
        <dbReference type="EMBL" id="RMZ71395.1"/>
    </source>
</evidence>
<evidence type="ECO:0000256" key="1">
    <source>
        <dbReference type="ARBA" id="ARBA00004123"/>
    </source>
</evidence>
<dbReference type="InterPro" id="IPR001680">
    <property type="entry name" value="WD40_rpt"/>
</dbReference>
<evidence type="ECO:0000256" key="9">
    <source>
        <dbReference type="ARBA" id="ARBA00022763"/>
    </source>
</evidence>
<keyword evidence="7 16" id="KW-0747">Spliceosome</keyword>
<comment type="catalytic activity">
    <reaction evidence="16">
        <text>S-ubiquitinyl-[E2 ubiquitin-conjugating enzyme]-L-cysteine + [acceptor protein]-L-lysine = [E2 ubiquitin-conjugating enzyme]-L-cysteine + N(6)-ubiquitinyl-[acceptor protein]-L-lysine.</text>
        <dbReference type="EC" id="2.3.2.27"/>
    </reaction>
</comment>
<keyword evidence="12 16" id="KW-0508">mRNA splicing</keyword>
<keyword evidence="6 16" id="KW-0808">Transferase</keyword>
<evidence type="ECO:0000256" key="7">
    <source>
        <dbReference type="ARBA" id="ARBA00022728"/>
    </source>
</evidence>
<feature type="domain" description="U-box" evidence="17">
    <location>
        <begin position="1"/>
        <end position="65"/>
    </location>
</feature>
<keyword evidence="11" id="KW-0413">Isomerase</keyword>
<comment type="subunit">
    <text evidence="16">Homotetramer.</text>
</comment>
<dbReference type="GO" id="GO:0005737">
    <property type="term" value="C:cytoplasm"/>
    <property type="evidence" value="ECO:0007669"/>
    <property type="project" value="TreeGrafter"/>
</dbReference>
<evidence type="ECO:0000256" key="3">
    <source>
        <dbReference type="ARBA" id="ARBA00006388"/>
    </source>
</evidence>
<evidence type="ECO:0000256" key="10">
    <source>
        <dbReference type="ARBA" id="ARBA00022786"/>
    </source>
</evidence>
<evidence type="ECO:0000256" key="8">
    <source>
        <dbReference type="ARBA" id="ARBA00022737"/>
    </source>
</evidence>
<evidence type="ECO:0000256" key="12">
    <source>
        <dbReference type="ARBA" id="ARBA00023187"/>
    </source>
</evidence>
<evidence type="ECO:0000259" key="17">
    <source>
        <dbReference type="PROSITE" id="PS51698"/>
    </source>
</evidence>
<feature type="repeat" description="WD" evidence="15">
    <location>
        <begin position="313"/>
        <end position="347"/>
    </location>
</feature>
<dbReference type="SMART" id="SM00504">
    <property type="entry name" value="Ubox"/>
    <property type="match status" value="1"/>
</dbReference>
<dbReference type="SMART" id="SM00320">
    <property type="entry name" value="WD40"/>
    <property type="match status" value="6"/>
</dbReference>
<evidence type="ECO:0000256" key="4">
    <source>
        <dbReference type="ARBA" id="ARBA00022574"/>
    </source>
</evidence>
<dbReference type="InterPro" id="IPR015943">
    <property type="entry name" value="WD40/YVTN_repeat-like_dom_sf"/>
</dbReference>
<keyword evidence="13 16" id="KW-0234">DNA repair</keyword>
<protein>
    <recommendedName>
        <fullName evidence="16">Pre-mRNA-processing factor 19</fullName>
        <ecNumber evidence="16">2.3.2.27</ecNumber>
    </recommendedName>
</protein>
<feature type="repeat" description="WD" evidence="15">
    <location>
        <begin position="265"/>
        <end position="306"/>
    </location>
</feature>
<dbReference type="GO" id="GO:0070534">
    <property type="term" value="P:protein K63-linked ubiquitination"/>
    <property type="evidence" value="ECO:0007669"/>
    <property type="project" value="UniProtKB-UniRule"/>
</dbReference>
<dbReference type="Gene3D" id="2.130.10.10">
    <property type="entry name" value="YVTN repeat-like/Quinoprotein amine dehydrogenase"/>
    <property type="match status" value="1"/>
</dbReference>
<organism evidence="18 19">
    <name type="scientific">Pyrenophora seminiperda CCB06</name>
    <dbReference type="NCBI Taxonomy" id="1302712"/>
    <lineage>
        <taxon>Eukaryota</taxon>
        <taxon>Fungi</taxon>
        <taxon>Dikarya</taxon>
        <taxon>Ascomycota</taxon>
        <taxon>Pezizomycotina</taxon>
        <taxon>Dothideomycetes</taxon>
        <taxon>Pleosporomycetidae</taxon>
        <taxon>Pleosporales</taxon>
        <taxon>Pleosporineae</taxon>
        <taxon>Pleosporaceae</taxon>
        <taxon>Pyrenophora</taxon>
    </lineage>
</organism>
<dbReference type="GO" id="GO:0061630">
    <property type="term" value="F:ubiquitin protein ligase activity"/>
    <property type="evidence" value="ECO:0007669"/>
    <property type="project" value="UniProtKB-UniRule"/>
</dbReference>
<dbReference type="GO" id="GO:0071006">
    <property type="term" value="C:U2-type catalytic step 1 spliceosome"/>
    <property type="evidence" value="ECO:0007669"/>
    <property type="project" value="TreeGrafter"/>
</dbReference>
<dbReference type="EC" id="2.3.2.27" evidence="16"/>
<dbReference type="InterPro" id="IPR013083">
    <property type="entry name" value="Znf_RING/FYVE/PHD"/>
</dbReference>
<dbReference type="OrthoDB" id="687049at2759"/>
<dbReference type="CDD" id="cd16656">
    <property type="entry name" value="RING-Ubox_PRP19"/>
    <property type="match status" value="1"/>
</dbReference>
<comment type="pathway">
    <text evidence="2 16">Protein modification; protein ubiquitination.</text>
</comment>
<name>A0A3M7MA45_9PLEO</name>
<evidence type="ECO:0000313" key="19">
    <source>
        <dbReference type="Proteomes" id="UP000265663"/>
    </source>
</evidence>
<dbReference type="InterPro" id="IPR055340">
    <property type="entry name" value="RING-Ubox_PRP19"/>
</dbReference>
<evidence type="ECO:0000256" key="16">
    <source>
        <dbReference type="RuleBase" id="RU367101"/>
    </source>
</evidence>
<dbReference type="FunFam" id="3.30.40.10:FF:000027">
    <property type="entry name" value="Pre-mRNA-processing factor 19, putative"/>
    <property type="match status" value="1"/>
</dbReference>
<dbReference type="GO" id="GO:0000974">
    <property type="term" value="C:Prp19 complex"/>
    <property type="evidence" value="ECO:0007669"/>
    <property type="project" value="UniProtKB-UniRule"/>
</dbReference>
<keyword evidence="19" id="KW-1185">Reference proteome</keyword>
<dbReference type="PANTHER" id="PTHR43995">
    <property type="entry name" value="PRE-MRNA-PROCESSING FACTOR 19"/>
    <property type="match status" value="1"/>
</dbReference>
<keyword evidence="8" id="KW-0677">Repeat</keyword>
<dbReference type="SUPFAM" id="SSF50978">
    <property type="entry name" value="WD40 repeat-like"/>
    <property type="match status" value="1"/>
</dbReference>
<dbReference type="Gene3D" id="3.30.40.10">
    <property type="entry name" value="Zinc/RING finger domain, C3HC4 (zinc finger)"/>
    <property type="match status" value="1"/>
</dbReference>
<evidence type="ECO:0000256" key="2">
    <source>
        <dbReference type="ARBA" id="ARBA00004906"/>
    </source>
</evidence>
<dbReference type="GO" id="GO:0006281">
    <property type="term" value="P:DNA repair"/>
    <property type="evidence" value="ECO:0007669"/>
    <property type="project" value="UniProtKB-KW"/>
</dbReference>